<evidence type="ECO:0000313" key="2">
    <source>
        <dbReference type="EMBL" id="KZO96493.1"/>
    </source>
</evidence>
<dbReference type="PANTHER" id="PTHR14659:SF1">
    <property type="entry name" value="ALPHA- AND GAMMA-ADAPTIN-BINDING PROTEIN P34"/>
    <property type="match status" value="1"/>
</dbReference>
<feature type="region of interest" description="Disordered" evidence="1">
    <location>
        <begin position="157"/>
        <end position="221"/>
    </location>
</feature>
<dbReference type="AlphaFoldDB" id="A0A167MA09"/>
<feature type="compositionally biased region" description="Acidic residues" evidence="1">
    <location>
        <begin position="9"/>
        <end position="21"/>
    </location>
</feature>
<dbReference type="Gene3D" id="3.40.50.11960">
    <property type="match status" value="1"/>
</dbReference>
<dbReference type="EMBL" id="KV417284">
    <property type="protein sequence ID" value="KZO96493.1"/>
    <property type="molecule type" value="Genomic_DNA"/>
</dbReference>
<feature type="compositionally biased region" description="Acidic residues" evidence="1">
    <location>
        <begin position="210"/>
        <end position="220"/>
    </location>
</feature>
<protein>
    <submittedName>
        <fullName evidence="2">Uncharacterized protein</fullName>
    </submittedName>
</protein>
<feature type="region of interest" description="Disordered" evidence="1">
    <location>
        <begin position="81"/>
        <end position="111"/>
    </location>
</feature>
<feature type="region of interest" description="Disordered" evidence="1">
    <location>
        <begin position="1"/>
        <end position="25"/>
    </location>
</feature>
<reference evidence="2 3" key="1">
    <citation type="journal article" date="2016" name="Mol. Biol. Evol.">
        <title>Comparative Genomics of Early-Diverging Mushroom-Forming Fungi Provides Insights into the Origins of Lignocellulose Decay Capabilities.</title>
        <authorList>
            <person name="Nagy L.G."/>
            <person name="Riley R."/>
            <person name="Tritt A."/>
            <person name="Adam C."/>
            <person name="Daum C."/>
            <person name="Floudas D."/>
            <person name="Sun H."/>
            <person name="Yadav J.S."/>
            <person name="Pangilinan J."/>
            <person name="Larsson K.H."/>
            <person name="Matsuura K."/>
            <person name="Barry K."/>
            <person name="Labutti K."/>
            <person name="Kuo R."/>
            <person name="Ohm R.A."/>
            <person name="Bhattacharya S.S."/>
            <person name="Shirouzu T."/>
            <person name="Yoshinaga Y."/>
            <person name="Martin F.M."/>
            <person name="Grigoriev I.V."/>
            <person name="Hibbett D.S."/>
        </authorList>
    </citation>
    <scope>NUCLEOTIDE SEQUENCE [LARGE SCALE GENOMIC DNA]</scope>
    <source>
        <strain evidence="2 3">TUFC12733</strain>
    </source>
</reference>
<dbReference type="STRING" id="1330018.A0A167MA09"/>
<gene>
    <name evidence="2" type="ORF">CALVIDRAFT_119441</name>
</gene>
<dbReference type="PANTHER" id="PTHR14659">
    <property type="entry name" value="ALPHA- AND GAMMA-ADAPTIN-BINDING PROTEIN P34"/>
    <property type="match status" value="1"/>
</dbReference>
<feature type="compositionally biased region" description="Acidic residues" evidence="1">
    <location>
        <begin position="96"/>
        <end position="110"/>
    </location>
</feature>
<evidence type="ECO:0000313" key="3">
    <source>
        <dbReference type="Proteomes" id="UP000076738"/>
    </source>
</evidence>
<proteinExistence type="predicted"/>
<organism evidence="2 3">
    <name type="scientific">Calocera viscosa (strain TUFC12733)</name>
    <dbReference type="NCBI Taxonomy" id="1330018"/>
    <lineage>
        <taxon>Eukaryota</taxon>
        <taxon>Fungi</taxon>
        <taxon>Dikarya</taxon>
        <taxon>Basidiomycota</taxon>
        <taxon>Agaricomycotina</taxon>
        <taxon>Dacrymycetes</taxon>
        <taxon>Dacrymycetales</taxon>
        <taxon>Dacrymycetaceae</taxon>
        <taxon>Calocera</taxon>
    </lineage>
</organism>
<dbReference type="Proteomes" id="UP000076738">
    <property type="component" value="Unassembled WGS sequence"/>
</dbReference>
<sequence length="321" mass="35104">MSRGTRDQEDIDEDEEDDEQEALERFFLEREFEYVDADSNSHDHDDRQEEGLHNDVTGLRRVLDSLSTVMWPSMVRLPARPGLALGGSGPSSALSWEEDVEEEEEDEDAEVEAHVAAALQALGKLAVGRDTFEGRLAQAKYQEEAGSEREALEMWLEEGVQPSEARSREELGAEGKEEEFGQLVGSGSVGKGWAELEEEENGSGEGYAALEEDEEGEDGLPSEGEILRAHLEIFGPPPPPASSSAVLIPAARSTEPPVDPEHAGQTFDLSSALGALQSMRDEIRGMTDERERRRAAARVALGLVHGLGLEEGDLDEVMRHA</sequence>
<keyword evidence="3" id="KW-1185">Reference proteome</keyword>
<accession>A0A167MA09</accession>
<evidence type="ECO:0000256" key="1">
    <source>
        <dbReference type="SAM" id="MobiDB-lite"/>
    </source>
</evidence>
<name>A0A167MA09_CALVF</name>
<dbReference type="InterPro" id="IPR019341">
    <property type="entry name" value="Alpha/Gamma-adaptin-bd_p34"/>
</dbReference>
<dbReference type="OrthoDB" id="10261384at2759"/>
<feature type="compositionally biased region" description="Basic and acidic residues" evidence="1">
    <location>
        <begin position="165"/>
        <end position="179"/>
    </location>
</feature>